<dbReference type="InterPro" id="IPR002347">
    <property type="entry name" value="SDR_fam"/>
</dbReference>
<dbReference type="Proteomes" id="UP000644693">
    <property type="component" value="Unassembled WGS sequence"/>
</dbReference>
<dbReference type="EMBL" id="BMYM01000001">
    <property type="protein sequence ID" value="GHD27448.1"/>
    <property type="molecule type" value="Genomic_DNA"/>
</dbReference>
<accession>A0A919CIB2</accession>
<dbReference type="PANTHER" id="PTHR43431:SF7">
    <property type="entry name" value="OXIDOREDUCTASE, SHORT CHAIN DEHYDROGENASE_REDUCTASE FAMILY (AFU_ORTHOLOGUE AFUA_5G14000)"/>
    <property type="match status" value="1"/>
</dbReference>
<gene>
    <name evidence="1" type="ORF">GCM10007053_05740</name>
</gene>
<evidence type="ECO:0000313" key="2">
    <source>
        <dbReference type="Proteomes" id="UP000644693"/>
    </source>
</evidence>
<protein>
    <submittedName>
        <fullName evidence="1">Short-chain dehydrogenase/reductase</fullName>
    </submittedName>
</protein>
<dbReference type="RefSeq" id="WP_189474967.1">
    <property type="nucleotide sequence ID" value="NZ_BMYM01000001.1"/>
</dbReference>
<name>A0A919CIB2_9GAMM</name>
<sequence>MTESVLFFGAGSPDGLGGALARKFASEGQHVIVTGRTLEKVQASADLASEDGGSCEALAVDVTREEEVGAAFDLLEQRGHSVAAIIYNAGSNAIIPFEELSASQFESFWRIGCYGAFLVAKRAMRLLAAQGQGSLLFTGASASTRGKANFAHFASAKAGLRNLVQSLAREYGPQGVHVAHVIVDGVINGDILRTRFPQYLEQVGPEGSLEPAAIADAFWYLHNQPRSAWTHELDLRPFKENW</sequence>
<comment type="caution">
    <text evidence="1">The sequence shown here is derived from an EMBL/GenBank/DDBJ whole genome shotgun (WGS) entry which is preliminary data.</text>
</comment>
<dbReference type="Pfam" id="PF00106">
    <property type="entry name" value="adh_short"/>
    <property type="match status" value="1"/>
</dbReference>
<organism evidence="1 2">
    <name type="scientific">Parahalioglobus pacificus</name>
    <dbReference type="NCBI Taxonomy" id="930806"/>
    <lineage>
        <taxon>Bacteria</taxon>
        <taxon>Pseudomonadati</taxon>
        <taxon>Pseudomonadota</taxon>
        <taxon>Gammaproteobacteria</taxon>
        <taxon>Cellvibrionales</taxon>
        <taxon>Halieaceae</taxon>
        <taxon>Parahalioglobus</taxon>
    </lineage>
</organism>
<keyword evidence="2" id="KW-1185">Reference proteome</keyword>
<dbReference type="PANTHER" id="PTHR43431">
    <property type="entry name" value="OXIDOREDUCTASE, SHORT CHAIN DEHYDROGENASE/REDUCTASE FAMILY (AFU_ORTHOLOGUE AFUA_5G14000)"/>
    <property type="match status" value="1"/>
</dbReference>
<reference evidence="1" key="1">
    <citation type="journal article" date="2014" name="Int. J. Syst. Evol. Microbiol.">
        <title>Complete genome sequence of Corynebacterium casei LMG S-19264T (=DSM 44701T), isolated from a smear-ripened cheese.</title>
        <authorList>
            <consortium name="US DOE Joint Genome Institute (JGI-PGF)"/>
            <person name="Walter F."/>
            <person name="Albersmeier A."/>
            <person name="Kalinowski J."/>
            <person name="Ruckert C."/>
        </authorList>
    </citation>
    <scope>NUCLEOTIDE SEQUENCE</scope>
    <source>
        <strain evidence="1">KCTC 23430</strain>
    </source>
</reference>
<dbReference type="SUPFAM" id="SSF51735">
    <property type="entry name" value="NAD(P)-binding Rossmann-fold domains"/>
    <property type="match status" value="1"/>
</dbReference>
<dbReference type="InterPro" id="IPR036291">
    <property type="entry name" value="NAD(P)-bd_dom_sf"/>
</dbReference>
<reference evidence="1" key="2">
    <citation type="submission" date="2020-09" db="EMBL/GenBank/DDBJ databases">
        <authorList>
            <person name="Sun Q."/>
            <person name="Kim S."/>
        </authorList>
    </citation>
    <scope>NUCLEOTIDE SEQUENCE</scope>
    <source>
        <strain evidence="1">KCTC 23430</strain>
    </source>
</reference>
<dbReference type="PRINTS" id="PR00081">
    <property type="entry name" value="GDHRDH"/>
</dbReference>
<evidence type="ECO:0000313" key="1">
    <source>
        <dbReference type="EMBL" id="GHD27448.1"/>
    </source>
</evidence>
<dbReference type="AlphaFoldDB" id="A0A919CIB2"/>
<proteinExistence type="predicted"/>
<dbReference type="Gene3D" id="3.40.50.720">
    <property type="entry name" value="NAD(P)-binding Rossmann-like Domain"/>
    <property type="match status" value="1"/>
</dbReference>